<feature type="transmembrane region" description="Helical" evidence="6">
    <location>
        <begin position="449"/>
        <end position="467"/>
    </location>
</feature>
<comment type="similarity">
    <text evidence="2">Belongs to the major facilitator superfamily. TCR/Tet family.</text>
</comment>
<dbReference type="CDD" id="cd17502">
    <property type="entry name" value="MFS_Azr1_MDR_like"/>
    <property type="match status" value="1"/>
</dbReference>
<dbReference type="Gene3D" id="1.20.1250.20">
    <property type="entry name" value="MFS general substrate transporter like domains"/>
    <property type="match status" value="1"/>
</dbReference>
<evidence type="ECO:0000256" key="2">
    <source>
        <dbReference type="ARBA" id="ARBA00007520"/>
    </source>
</evidence>
<evidence type="ECO:0000256" key="1">
    <source>
        <dbReference type="ARBA" id="ARBA00004141"/>
    </source>
</evidence>
<keyword evidence="4 6" id="KW-1133">Transmembrane helix</keyword>
<evidence type="ECO:0000256" key="3">
    <source>
        <dbReference type="ARBA" id="ARBA00022692"/>
    </source>
</evidence>
<evidence type="ECO:0000256" key="5">
    <source>
        <dbReference type="ARBA" id="ARBA00023136"/>
    </source>
</evidence>
<dbReference type="InterPro" id="IPR036259">
    <property type="entry name" value="MFS_trans_sf"/>
</dbReference>
<feature type="transmembrane region" description="Helical" evidence="6">
    <location>
        <begin position="697"/>
        <end position="714"/>
    </location>
</feature>
<dbReference type="OrthoDB" id="10021397at2759"/>
<feature type="transmembrane region" description="Helical" evidence="6">
    <location>
        <begin position="558"/>
        <end position="577"/>
    </location>
</feature>
<dbReference type="Pfam" id="PF07690">
    <property type="entry name" value="MFS_1"/>
    <property type="match status" value="1"/>
</dbReference>
<gene>
    <name evidence="8" type="ORF">UA08_04568</name>
</gene>
<keyword evidence="9" id="KW-1185">Reference proteome</keyword>
<evidence type="ECO:0000256" key="6">
    <source>
        <dbReference type="SAM" id="Phobius"/>
    </source>
</evidence>
<dbReference type="EMBL" id="LFMY01000006">
    <property type="protein sequence ID" value="OKL60001.1"/>
    <property type="molecule type" value="Genomic_DNA"/>
</dbReference>
<dbReference type="SUPFAM" id="SSF103473">
    <property type="entry name" value="MFS general substrate transporter"/>
    <property type="match status" value="1"/>
</dbReference>
<evidence type="ECO:0000259" key="7">
    <source>
        <dbReference type="PROSITE" id="PS50850"/>
    </source>
</evidence>
<dbReference type="PANTHER" id="PTHR23501:SF102">
    <property type="entry name" value="DRUG TRANSPORTER, PUTATIVE (AFU_ORTHOLOGUE AFUA_3G08530)-RELATED"/>
    <property type="match status" value="1"/>
</dbReference>
<reference evidence="8 9" key="1">
    <citation type="submission" date="2015-06" db="EMBL/GenBank/DDBJ databases">
        <title>Talaromyces atroroseus IBT 11181 draft genome.</title>
        <authorList>
            <person name="Rasmussen K.B."/>
            <person name="Rasmussen S."/>
            <person name="Petersen B."/>
            <person name="Sicheritz-Ponten T."/>
            <person name="Mortensen U.H."/>
            <person name="Thrane U."/>
        </authorList>
    </citation>
    <scope>NUCLEOTIDE SEQUENCE [LARGE SCALE GENOMIC DNA]</scope>
    <source>
        <strain evidence="8 9">IBT 11181</strain>
    </source>
</reference>
<sequence length="741" mass="80614">MHFTRALRASNAARLTLFTRAQCGLCDNAKLTLSKLQQRRAFPYSEVDIMAPENKQWKDVYEFDVPVLHVQSPKSDDESGLRKLFHRFSESEVEKVVDDAERPRACQIHCLMSDHISDGGLDGFCRPEDKLAHFRQGLYAQNPKCLPTIWFIDAQELYWERKASARIVEHIISIKMVSTAIASGSLPLGMNVELQRLAAPMNGDKTINNEQQQQQQQPEDLVAQPTVPATNGMLSEPEPERVLRPSRIAVIMLSLSASIFVSALDITIMSTASPRIASYFRSASGYTWIGSSYTLANTATTPTWGKISDIWGHSIGMLLAGRTIQGVGAAGLNTLVNICVSDLFALRDRGLYFGLLSVVWALASGVGPVLGGVCSEKLSWRWCFYLNLPIIGAVFFLLWFSLQLSSPRTPIWEGLKAVDWTGGSLVIGSTLMLLLGLDFGGVTRPWSSATVVCLLTFSALAGALFVVNEKKLAKYPVIPMELFRYRSGIGSFLLCFCHGLVFMGQAYYLPFYFQAVLGISPIMSGVYFLPFILAISISGALTGLFIQKTGRYLPTSYLGFILMALGVGLLINLDTYLNWPKLMAFQIISGAGIGLNFEAPLLSLQAIVGNHNAATATSTIGFVRTIACAISIVLGSVVFQDQMAKQGPSLTAALGPSLANLLSGGSAAANIDVVNALPPAQQAVARHAFHYSLTSMWVMYVALAGVGVVGGCFMRSHPLSREHASVVLGLERERESLNSNA</sequence>
<feature type="domain" description="Major facilitator superfamily (MFS) profile" evidence="7">
    <location>
        <begin position="177"/>
        <end position="682"/>
    </location>
</feature>
<dbReference type="Gene3D" id="3.40.30.10">
    <property type="entry name" value="Glutaredoxin"/>
    <property type="match status" value="1"/>
</dbReference>
<dbReference type="Proteomes" id="UP000214365">
    <property type="component" value="Unassembled WGS sequence"/>
</dbReference>
<dbReference type="AlphaFoldDB" id="A0A225AFB2"/>
<evidence type="ECO:0000313" key="8">
    <source>
        <dbReference type="EMBL" id="OKL60001.1"/>
    </source>
</evidence>
<proteinExistence type="inferred from homology"/>
<feature type="transmembrane region" description="Helical" evidence="6">
    <location>
        <begin position="527"/>
        <end position="546"/>
    </location>
</feature>
<dbReference type="InterPro" id="IPR011701">
    <property type="entry name" value="MFS"/>
</dbReference>
<comment type="caution">
    <text evidence="8">The sequence shown here is derived from an EMBL/GenBank/DDBJ whole genome shotgun (WGS) entry which is preliminary data.</text>
</comment>
<organism evidence="8 9">
    <name type="scientific">Talaromyces atroroseus</name>
    <dbReference type="NCBI Taxonomy" id="1441469"/>
    <lineage>
        <taxon>Eukaryota</taxon>
        <taxon>Fungi</taxon>
        <taxon>Dikarya</taxon>
        <taxon>Ascomycota</taxon>
        <taxon>Pezizomycotina</taxon>
        <taxon>Eurotiomycetes</taxon>
        <taxon>Eurotiomycetidae</taxon>
        <taxon>Eurotiales</taxon>
        <taxon>Trichocomaceae</taxon>
        <taxon>Talaromyces</taxon>
        <taxon>Talaromyces sect. Trachyspermi</taxon>
    </lineage>
</organism>
<dbReference type="GeneID" id="31004323"/>
<dbReference type="InterPro" id="IPR008554">
    <property type="entry name" value="Glutaredoxin-like"/>
</dbReference>
<feature type="transmembrane region" description="Helical" evidence="6">
    <location>
        <begin position="417"/>
        <end position="437"/>
    </location>
</feature>
<feature type="transmembrane region" description="Helical" evidence="6">
    <location>
        <begin position="583"/>
        <end position="608"/>
    </location>
</feature>
<dbReference type="PROSITE" id="PS50850">
    <property type="entry name" value="MFS"/>
    <property type="match status" value="1"/>
</dbReference>
<accession>A0A225AFB2</accession>
<keyword evidence="3 6" id="KW-0812">Transmembrane</keyword>
<name>A0A225AFB2_TALAT</name>
<dbReference type="GO" id="GO:0005886">
    <property type="term" value="C:plasma membrane"/>
    <property type="evidence" value="ECO:0007669"/>
    <property type="project" value="TreeGrafter"/>
</dbReference>
<comment type="subcellular location">
    <subcellularLocation>
        <location evidence="1">Membrane</location>
        <topology evidence="1">Multi-pass membrane protein</topology>
    </subcellularLocation>
</comment>
<dbReference type="PANTHER" id="PTHR23501">
    <property type="entry name" value="MAJOR FACILITATOR SUPERFAMILY"/>
    <property type="match status" value="1"/>
</dbReference>
<protein>
    <recommendedName>
        <fullName evidence="7">Major facilitator superfamily (MFS) profile domain-containing protein</fullName>
    </recommendedName>
</protein>
<dbReference type="InterPro" id="IPR036249">
    <property type="entry name" value="Thioredoxin-like_sf"/>
</dbReference>
<dbReference type="GO" id="GO:0022857">
    <property type="term" value="F:transmembrane transporter activity"/>
    <property type="evidence" value="ECO:0007669"/>
    <property type="project" value="InterPro"/>
</dbReference>
<dbReference type="SUPFAM" id="SSF52833">
    <property type="entry name" value="Thioredoxin-like"/>
    <property type="match status" value="1"/>
</dbReference>
<dbReference type="RefSeq" id="XP_020120122.1">
    <property type="nucleotide sequence ID" value="XM_020266853.1"/>
</dbReference>
<feature type="transmembrane region" description="Helical" evidence="6">
    <location>
        <begin position="384"/>
        <end position="405"/>
    </location>
</feature>
<feature type="transmembrane region" description="Helical" evidence="6">
    <location>
        <begin position="620"/>
        <end position="639"/>
    </location>
</feature>
<keyword evidence="5 6" id="KW-0472">Membrane</keyword>
<evidence type="ECO:0000313" key="9">
    <source>
        <dbReference type="Proteomes" id="UP000214365"/>
    </source>
</evidence>
<feature type="transmembrane region" description="Helical" evidence="6">
    <location>
        <begin position="488"/>
        <end position="507"/>
    </location>
</feature>
<evidence type="ECO:0000256" key="4">
    <source>
        <dbReference type="ARBA" id="ARBA00022989"/>
    </source>
</evidence>
<dbReference type="Gene3D" id="1.20.1720.10">
    <property type="entry name" value="Multidrug resistance protein D"/>
    <property type="match status" value="2"/>
</dbReference>
<dbReference type="InterPro" id="IPR020846">
    <property type="entry name" value="MFS_dom"/>
</dbReference>
<dbReference type="Pfam" id="PF05768">
    <property type="entry name" value="Glrx-like"/>
    <property type="match status" value="1"/>
</dbReference>
<feature type="transmembrane region" description="Helical" evidence="6">
    <location>
        <begin position="351"/>
        <end position="372"/>
    </location>
</feature>
<dbReference type="FunFam" id="1.20.1250.20:FF:000196">
    <property type="entry name" value="MFS toxin efflux pump (AflT)"/>
    <property type="match status" value="1"/>
</dbReference>